<evidence type="ECO:0000256" key="4">
    <source>
        <dbReference type="ARBA" id="ARBA00022679"/>
    </source>
</evidence>
<keyword evidence="2 8" id="KW-0698">rRNA processing</keyword>
<evidence type="ECO:0000256" key="7">
    <source>
        <dbReference type="ARBA" id="ARBA00022884"/>
    </source>
</evidence>
<feature type="binding site" evidence="8">
    <location>
        <begin position="107"/>
        <end position="109"/>
    </location>
    <ligand>
        <name>phosphate</name>
        <dbReference type="ChEBI" id="CHEBI:43474"/>
        <note>substrate</note>
    </ligand>
</feature>
<comment type="catalytic activity">
    <reaction evidence="8">
        <text>tRNA(n+1) + phosphate = tRNA(n) + a ribonucleoside 5'-diphosphate</text>
        <dbReference type="Rhea" id="RHEA:10628"/>
        <dbReference type="Rhea" id="RHEA-COMP:17343"/>
        <dbReference type="Rhea" id="RHEA-COMP:17344"/>
        <dbReference type="ChEBI" id="CHEBI:43474"/>
        <dbReference type="ChEBI" id="CHEBI:57930"/>
        <dbReference type="ChEBI" id="CHEBI:173114"/>
        <dbReference type="EC" id="2.7.7.56"/>
    </reaction>
</comment>
<evidence type="ECO:0000313" key="12">
    <source>
        <dbReference type="Proteomes" id="UP000503399"/>
    </source>
</evidence>
<reference evidence="11 12" key="1">
    <citation type="submission" date="2020-02" db="EMBL/GenBank/DDBJ databases">
        <authorList>
            <person name="Hogendoorn C."/>
        </authorList>
    </citation>
    <scope>NUCLEOTIDE SEQUENCE [LARGE SCALE GENOMIC DNA]</scope>
    <source>
        <strain evidence="11">R501</strain>
    </source>
</reference>
<evidence type="ECO:0000256" key="5">
    <source>
        <dbReference type="ARBA" id="ARBA00022694"/>
    </source>
</evidence>
<dbReference type="InterPro" id="IPR001247">
    <property type="entry name" value="ExoRNase_PH_dom1"/>
</dbReference>
<dbReference type="InterPro" id="IPR036345">
    <property type="entry name" value="ExoRNase_PH_dom2_sf"/>
</dbReference>
<dbReference type="Pfam" id="PF03725">
    <property type="entry name" value="RNase_PH_C"/>
    <property type="match status" value="1"/>
</dbReference>
<dbReference type="EMBL" id="LR778114">
    <property type="protein sequence ID" value="CAB1129708.1"/>
    <property type="molecule type" value="Genomic_DNA"/>
</dbReference>
<dbReference type="SUPFAM" id="SSF55666">
    <property type="entry name" value="Ribonuclease PH domain 2-like"/>
    <property type="match status" value="1"/>
</dbReference>
<dbReference type="HAMAP" id="MF_00564">
    <property type="entry name" value="RNase_PH"/>
    <property type="match status" value="1"/>
</dbReference>
<feature type="binding site" evidence="8">
    <location>
        <position position="69"/>
    </location>
    <ligand>
        <name>phosphate</name>
        <dbReference type="ChEBI" id="CHEBI:43474"/>
        <note>substrate</note>
    </ligand>
</feature>
<dbReference type="EC" id="2.7.7.56" evidence="8"/>
<keyword evidence="6 8" id="KW-0548">Nucleotidyltransferase</keyword>
<dbReference type="GO" id="GO:0009022">
    <property type="term" value="F:tRNA nucleotidyltransferase activity"/>
    <property type="evidence" value="ECO:0007669"/>
    <property type="project" value="UniProtKB-UniRule"/>
</dbReference>
<dbReference type="KEGG" id="hfv:R50_2211"/>
<dbReference type="InterPro" id="IPR002381">
    <property type="entry name" value="RNase_PH_bac-type"/>
</dbReference>
<evidence type="ECO:0000256" key="8">
    <source>
        <dbReference type="HAMAP-Rule" id="MF_00564"/>
    </source>
</evidence>
<dbReference type="PANTHER" id="PTHR11953:SF0">
    <property type="entry name" value="EXOSOME COMPLEX COMPONENT RRP41"/>
    <property type="match status" value="1"/>
</dbReference>
<dbReference type="AlphaFoldDB" id="A0A6F8ZIT8"/>
<dbReference type="Pfam" id="PF01138">
    <property type="entry name" value="RNase_PH"/>
    <property type="match status" value="1"/>
</dbReference>
<evidence type="ECO:0000256" key="6">
    <source>
        <dbReference type="ARBA" id="ARBA00022695"/>
    </source>
</evidence>
<feature type="domain" description="Exoribonuclease phosphorolytic" evidence="9">
    <location>
        <begin position="5"/>
        <end position="122"/>
    </location>
</feature>
<comment type="function">
    <text evidence="8">Phosphorolytic 3'-5' exoribonuclease that plays an important role in tRNA 3'-end maturation. Removes nucleotide residues following the 3'-CCA terminus of tRNAs; can also add nucleotides to the ends of RNA molecules by using nucleoside diphosphates as substrates, but this may not be physiologically important. Probably plays a role in initiation of 16S rRNA degradation (leading to ribosome degradation) during starvation.</text>
</comment>
<dbReference type="InterPro" id="IPR027408">
    <property type="entry name" value="PNPase/RNase_PH_dom_sf"/>
</dbReference>
<keyword evidence="12" id="KW-1185">Reference proteome</keyword>
<evidence type="ECO:0000259" key="10">
    <source>
        <dbReference type="Pfam" id="PF03725"/>
    </source>
</evidence>
<protein>
    <recommendedName>
        <fullName evidence="8">Ribonuclease PH</fullName>
        <shortName evidence="8">RNase PH</shortName>
        <ecNumber evidence="8">2.7.7.56</ecNumber>
    </recommendedName>
    <alternativeName>
        <fullName evidence="8">tRNA nucleotidyltransferase</fullName>
    </alternativeName>
</protein>
<proteinExistence type="inferred from homology"/>
<dbReference type="InterPro" id="IPR015847">
    <property type="entry name" value="ExoRNase_PH_dom2"/>
</dbReference>
<accession>A0A6F8ZIT8</accession>
<dbReference type="FunFam" id="3.30.230.70:FF:000003">
    <property type="entry name" value="Ribonuclease PH"/>
    <property type="match status" value="1"/>
</dbReference>
<name>A0A6F8ZIT8_9FIRM</name>
<evidence type="ECO:0000259" key="9">
    <source>
        <dbReference type="Pfam" id="PF01138"/>
    </source>
</evidence>
<evidence type="ECO:0000256" key="2">
    <source>
        <dbReference type="ARBA" id="ARBA00022552"/>
    </source>
</evidence>
<dbReference type="GO" id="GO:0000175">
    <property type="term" value="F:3'-5'-RNA exonuclease activity"/>
    <property type="evidence" value="ECO:0007669"/>
    <property type="project" value="UniProtKB-UniRule"/>
</dbReference>
<comment type="similarity">
    <text evidence="1 8">Belongs to the RNase PH family.</text>
</comment>
<dbReference type="GO" id="GO:0031125">
    <property type="term" value="P:rRNA 3'-end processing"/>
    <property type="evidence" value="ECO:0007669"/>
    <property type="project" value="UniProtKB-ARBA"/>
</dbReference>
<keyword evidence="7" id="KW-0694">RNA-binding</keyword>
<evidence type="ECO:0000313" key="11">
    <source>
        <dbReference type="EMBL" id="CAB1129708.1"/>
    </source>
</evidence>
<dbReference type="PANTHER" id="PTHR11953">
    <property type="entry name" value="EXOSOME COMPLEX COMPONENT"/>
    <property type="match status" value="1"/>
</dbReference>
<keyword evidence="5 8" id="KW-0819">tRNA processing</keyword>
<dbReference type="GO" id="GO:0000049">
    <property type="term" value="F:tRNA binding"/>
    <property type="evidence" value="ECO:0007669"/>
    <property type="project" value="UniProtKB-UniRule"/>
</dbReference>
<dbReference type="InterPro" id="IPR018336">
    <property type="entry name" value="RNase_PH_CS"/>
</dbReference>
<dbReference type="GO" id="GO:0008033">
    <property type="term" value="P:tRNA processing"/>
    <property type="evidence" value="ECO:0007669"/>
    <property type="project" value="UniProtKB-UniRule"/>
</dbReference>
<feature type="domain" description="Exoribonuclease phosphorolytic" evidence="10">
    <location>
        <begin position="145"/>
        <end position="204"/>
    </location>
</feature>
<keyword evidence="4 8" id="KW-0808">Transferase</keyword>
<keyword evidence="3 8" id="KW-0820">tRNA-binding</keyword>
<dbReference type="GO" id="GO:0016075">
    <property type="term" value="P:rRNA catabolic process"/>
    <property type="evidence" value="ECO:0007669"/>
    <property type="project" value="UniProtKB-UniRule"/>
</dbReference>
<gene>
    <name evidence="8 11" type="primary">rph</name>
    <name evidence="11" type="ORF">R50_2211</name>
</gene>
<dbReference type="InterPro" id="IPR020568">
    <property type="entry name" value="Ribosomal_Su5_D2-typ_SF"/>
</dbReference>
<dbReference type="Proteomes" id="UP000503399">
    <property type="component" value="Chromosome"/>
</dbReference>
<dbReference type="SUPFAM" id="SSF54211">
    <property type="entry name" value="Ribosomal protein S5 domain 2-like"/>
    <property type="match status" value="1"/>
</dbReference>
<comment type="subunit">
    <text evidence="8">Homohexameric ring arranged as a trimer of dimers.</text>
</comment>
<dbReference type="Gene3D" id="3.30.230.70">
    <property type="entry name" value="GHMP Kinase, N-terminal domain"/>
    <property type="match status" value="1"/>
</dbReference>
<evidence type="ECO:0000256" key="1">
    <source>
        <dbReference type="ARBA" id="ARBA00006678"/>
    </source>
</evidence>
<organism evidence="11 12">
    <name type="scientific">Candidatus Hydrogenisulfobacillus filiaventi</name>
    <dbReference type="NCBI Taxonomy" id="2707344"/>
    <lineage>
        <taxon>Bacteria</taxon>
        <taxon>Bacillati</taxon>
        <taxon>Bacillota</taxon>
        <taxon>Clostridia</taxon>
        <taxon>Eubacteriales</taxon>
        <taxon>Clostridiales Family XVII. Incertae Sedis</taxon>
        <taxon>Candidatus Hydrogenisulfobacillus</taxon>
    </lineage>
</organism>
<dbReference type="PROSITE" id="PS01277">
    <property type="entry name" value="RIBONUCLEASE_PH"/>
    <property type="match status" value="1"/>
</dbReference>
<dbReference type="NCBIfam" id="TIGR01966">
    <property type="entry name" value="RNasePH"/>
    <property type="match status" value="1"/>
</dbReference>
<evidence type="ECO:0000256" key="3">
    <source>
        <dbReference type="ARBA" id="ARBA00022555"/>
    </source>
</evidence>
<dbReference type="InterPro" id="IPR050080">
    <property type="entry name" value="RNase_PH"/>
</dbReference>
<sequence length="237" mass="25186">MGWNRWAEGSCLMAMGDTKVLVTATVESRVPPFLRGTGQGWVTAEYGMLPRATADRTPREAQRGRQGGRTVEIQRLIGRSLRGMVDLVALGERTVLLDCDVLQADGGTRTCAVNAAVVATAQALARVHAQQPFAAPPLRDWLGAISIGWGPEGPLLDLDYEEDSRIAVDLNLVMTAGGRIVEIQGTGEREGIDRAALLALLDAGEHGIERVMARTRAAAGEVEGLAAVLGPGQPQSR</sequence>